<dbReference type="PANTHER" id="PTHR47514">
    <property type="entry name" value="TRANSKETOLASE N-TERMINAL SECTION-RELATED"/>
    <property type="match status" value="1"/>
</dbReference>
<dbReference type="InterPro" id="IPR029061">
    <property type="entry name" value="THDP-binding"/>
</dbReference>
<dbReference type="Pfam" id="PF00456">
    <property type="entry name" value="Transketolase_N"/>
    <property type="match status" value="1"/>
</dbReference>
<dbReference type="InterPro" id="IPR005474">
    <property type="entry name" value="Transketolase_N"/>
</dbReference>
<dbReference type="EC" id="2.2.1.1" evidence="2"/>
<gene>
    <name evidence="2" type="ORF">CHK_0615</name>
</gene>
<keyword evidence="2" id="KW-0808">Transferase</keyword>
<evidence type="ECO:0000259" key="1">
    <source>
        <dbReference type="Pfam" id="PF00456"/>
    </source>
</evidence>
<accession>A0A0M2NND2</accession>
<dbReference type="Gene3D" id="3.40.50.970">
    <property type="match status" value="1"/>
</dbReference>
<keyword evidence="3" id="KW-1185">Reference proteome</keyword>
<name>A0A0M2NND2_9FIRM</name>
<comment type="caution">
    <text evidence="2">The sequence shown here is derived from an EMBL/GenBank/DDBJ whole genome shotgun (WGS) entry which is preliminary data.</text>
</comment>
<dbReference type="EMBL" id="LAYJ01000053">
    <property type="protein sequence ID" value="KKI51932.1"/>
    <property type="molecule type" value="Genomic_DNA"/>
</dbReference>
<protein>
    <submittedName>
        <fullName evidence="2">Transketolase, N-terminal section</fullName>
        <ecNumber evidence="2">2.2.1.1</ecNumber>
    </submittedName>
</protein>
<dbReference type="AlphaFoldDB" id="A0A0M2NND2"/>
<dbReference type="SUPFAM" id="SSF52518">
    <property type="entry name" value="Thiamin diphosphate-binding fold (THDP-binding)"/>
    <property type="match status" value="1"/>
</dbReference>
<dbReference type="OrthoDB" id="8732661at2"/>
<evidence type="ECO:0000313" key="2">
    <source>
        <dbReference type="EMBL" id="KKI51932.1"/>
    </source>
</evidence>
<organism evidence="2 3">
    <name type="scientific">Christensenella hongkongensis</name>
    <dbReference type="NCBI Taxonomy" id="270498"/>
    <lineage>
        <taxon>Bacteria</taxon>
        <taxon>Bacillati</taxon>
        <taxon>Bacillota</taxon>
        <taxon>Clostridia</taxon>
        <taxon>Christensenellales</taxon>
        <taxon>Christensenellaceae</taxon>
        <taxon>Christensenella</taxon>
    </lineage>
</organism>
<dbReference type="CDD" id="cd02012">
    <property type="entry name" value="TPP_TK"/>
    <property type="match status" value="1"/>
</dbReference>
<dbReference type="PATRIC" id="fig|270498.16.peg.280"/>
<dbReference type="STRING" id="270498.CHK_0615"/>
<evidence type="ECO:0000313" key="3">
    <source>
        <dbReference type="Proteomes" id="UP000034076"/>
    </source>
</evidence>
<proteinExistence type="predicted"/>
<dbReference type="Proteomes" id="UP000034076">
    <property type="component" value="Unassembled WGS sequence"/>
</dbReference>
<dbReference type="GO" id="GO:0004802">
    <property type="term" value="F:transketolase activity"/>
    <property type="evidence" value="ECO:0007669"/>
    <property type="project" value="UniProtKB-EC"/>
</dbReference>
<dbReference type="PANTHER" id="PTHR47514:SF2">
    <property type="entry name" value="TRANSKETOLASE"/>
    <property type="match status" value="1"/>
</dbReference>
<sequence>MASHTDNLMKAADIRLRVCEIVVSGGGGHIGGDLSCVDILIALFDVMRHDPSNPKWNERDRFILSKGHSAEAYYAVLEAEGYLGTESGLSTYGQPESRFGGHPTKSVPGIETNSGALGHGMSVGVGMAIAAKMNHQNYKTYVLCGDGELAEGSNWEAAMAASKFGLDNFCMIIDRNRLQISGSTEDTMPLEPLNKKLEAFGFDMRCVDGHDIEALKKELNRLAKGKPTAVIANTVKGKGLACAENQADWHHKTPSREQLAGMREYTQKYKEELIR</sequence>
<reference evidence="2 3" key="1">
    <citation type="submission" date="2015-04" db="EMBL/GenBank/DDBJ databases">
        <title>Draft genome sequence of bacteremic isolate Catabacter hongkongensis type strain HKU16T.</title>
        <authorList>
            <person name="Lau S.K."/>
            <person name="Teng J.L."/>
            <person name="Huang Y."/>
            <person name="Curreem S.O."/>
            <person name="Tsui S.K."/>
            <person name="Woo P.C."/>
        </authorList>
    </citation>
    <scope>NUCLEOTIDE SEQUENCE [LARGE SCALE GENOMIC DNA]</scope>
    <source>
        <strain evidence="2 3">HKU16</strain>
    </source>
</reference>
<dbReference type="RefSeq" id="WP_046442554.1">
    <property type="nucleotide sequence ID" value="NZ_LAYJ01000053.1"/>
</dbReference>
<feature type="domain" description="Transketolase N-terminal" evidence="1">
    <location>
        <begin position="12"/>
        <end position="262"/>
    </location>
</feature>